<dbReference type="EMBL" id="QXFH01000068">
    <property type="protein sequence ID" value="RIV35983.1"/>
    <property type="molecule type" value="Genomic_DNA"/>
</dbReference>
<reference evidence="1 2" key="1">
    <citation type="submission" date="2018-08" db="EMBL/GenBank/DDBJ databases">
        <title>Proposal of Muricauda 72 sp.nov. and Muricauda NH166 sp.nov., isolated from seawater.</title>
        <authorList>
            <person name="Cheng H."/>
            <person name="Wu Y.-H."/>
            <person name="Guo L.-L."/>
            <person name="Xu X.-W."/>
        </authorList>
    </citation>
    <scope>NUCLEOTIDE SEQUENCE [LARGE SCALE GENOMIC DNA]</scope>
    <source>
        <strain evidence="1 2">KCTC 22173</strain>
    </source>
</reference>
<gene>
    <name evidence="1" type="ORF">D2V08_03285</name>
</gene>
<dbReference type="Proteomes" id="UP000266067">
    <property type="component" value="Unassembled WGS sequence"/>
</dbReference>
<accession>A0A3A1N9W6</accession>
<evidence type="ECO:0000313" key="2">
    <source>
        <dbReference type="Proteomes" id="UP000266067"/>
    </source>
</evidence>
<dbReference type="AlphaFoldDB" id="A0A3A1N9W6"/>
<evidence type="ECO:0000313" key="1">
    <source>
        <dbReference type="EMBL" id="RIV35983.1"/>
    </source>
</evidence>
<sequence>MWAVKGFFTITSKRKINYNPPHTDLLPIPEVKVHSLWSYPILENQGTISLWGYNISIKWNWVKDNSIKMYLPSLEKIQNQISDNS</sequence>
<name>A0A3A1N9W6_9FLAO</name>
<comment type="caution">
    <text evidence="1">The sequence shown here is derived from an EMBL/GenBank/DDBJ whole genome shotgun (WGS) entry which is preliminary data.</text>
</comment>
<proteinExistence type="predicted"/>
<protein>
    <submittedName>
        <fullName evidence="1">Uncharacterized protein</fullName>
    </submittedName>
</protein>
<organism evidence="1 2">
    <name type="scientific">Flagellimonas lutimaris</name>
    <dbReference type="NCBI Taxonomy" id="475082"/>
    <lineage>
        <taxon>Bacteria</taxon>
        <taxon>Pseudomonadati</taxon>
        <taxon>Bacteroidota</taxon>
        <taxon>Flavobacteriia</taxon>
        <taxon>Flavobacteriales</taxon>
        <taxon>Flavobacteriaceae</taxon>
        <taxon>Flagellimonas</taxon>
    </lineage>
</organism>
<keyword evidence="2" id="KW-1185">Reference proteome</keyword>